<dbReference type="AlphaFoldDB" id="A0A382H363"/>
<dbReference type="EMBL" id="UINC01058835">
    <property type="protein sequence ID" value="SVB81555.1"/>
    <property type="molecule type" value="Genomic_DNA"/>
</dbReference>
<reference evidence="1" key="1">
    <citation type="submission" date="2018-05" db="EMBL/GenBank/DDBJ databases">
        <authorList>
            <person name="Lanie J.A."/>
            <person name="Ng W.-L."/>
            <person name="Kazmierczak K.M."/>
            <person name="Andrzejewski T.M."/>
            <person name="Davidsen T.M."/>
            <person name="Wayne K.J."/>
            <person name="Tettelin H."/>
            <person name="Glass J.I."/>
            <person name="Rusch D."/>
            <person name="Podicherti R."/>
            <person name="Tsui H.-C.T."/>
            <person name="Winkler M.E."/>
        </authorList>
    </citation>
    <scope>NUCLEOTIDE SEQUENCE</scope>
</reference>
<proteinExistence type="predicted"/>
<protein>
    <submittedName>
        <fullName evidence="1">Uncharacterized protein</fullName>
    </submittedName>
</protein>
<gene>
    <name evidence="1" type="ORF">METZ01_LOCUS234409</name>
</gene>
<organism evidence="1">
    <name type="scientific">marine metagenome</name>
    <dbReference type="NCBI Taxonomy" id="408172"/>
    <lineage>
        <taxon>unclassified sequences</taxon>
        <taxon>metagenomes</taxon>
        <taxon>ecological metagenomes</taxon>
    </lineage>
</organism>
<name>A0A382H363_9ZZZZ</name>
<accession>A0A382H363</accession>
<evidence type="ECO:0000313" key="1">
    <source>
        <dbReference type="EMBL" id="SVB81555.1"/>
    </source>
</evidence>
<sequence>MKLKRILLTLFLAIGLTGLSFAGPYDDWPDDAICMWLDQKPTHEGYLGEAKKRNLTCEGGKAVAGAAPVKTTTSAISTTSANKTSSTKSSGIKFYAIEFTEKLRKKLYDSIKDFLVETKTISTSSSDSKTASADFDGQYRFTVYRHNEDEGAMMLGAGDIEIKNGEMIIETENSYLSTGPKDLYDTFEGQIDEKGNVSGSVELAILFGKDRSEVYNLNGQIDEQIWGESPDEDFFKVYLTLREK</sequence>